<feature type="compositionally biased region" description="Basic residues" evidence="1">
    <location>
        <begin position="51"/>
        <end position="61"/>
    </location>
</feature>
<reference evidence="2" key="3">
    <citation type="journal article" date="2017" name="Nature">
        <title>Genome sequence of the progenitor of the wheat D genome Aegilops tauschii.</title>
        <authorList>
            <person name="Luo M.C."/>
            <person name="Gu Y.Q."/>
            <person name="Puiu D."/>
            <person name="Wang H."/>
            <person name="Twardziok S.O."/>
            <person name="Deal K.R."/>
            <person name="Huo N."/>
            <person name="Zhu T."/>
            <person name="Wang L."/>
            <person name="Wang Y."/>
            <person name="McGuire P.E."/>
            <person name="Liu S."/>
            <person name="Long H."/>
            <person name="Ramasamy R.K."/>
            <person name="Rodriguez J.C."/>
            <person name="Van S.L."/>
            <person name="Yuan L."/>
            <person name="Wang Z."/>
            <person name="Xia Z."/>
            <person name="Xiao L."/>
            <person name="Anderson O.D."/>
            <person name="Ouyang S."/>
            <person name="Liang Y."/>
            <person name="Zimin A.V."/>
            <person name="Pertea G."/>
            <person name="Qi P."/>
            <person name="Bennetzen J.L."/>
            <person name="Dai X."/>
            <person name="Dawson M.W."/>
            <person name="Muller H.G."/>
            <person name="Kugler K."/>
            <person name="Rivarola-Duarte L."/>
            <person name="Spannagl M."/>
            <person name="Mayer K.F.X."/>
            <person name="Lu F.H."/>
            <person name="Bevan M.W."/>
            <person name="Leroy P."/>
            <person name="Li P."/>
            <person name="You F.M."/>
            <person name="Sun Q."/>
            <person name="Liu Z."/>
            <person name="Lyons E."/>
            <person name="Wicker T."/>
            <person name="Salzberg S.L."/>
            <person name="Devos K.M."/>
            <person name="Dvorak J."/>
        </authorList>
    </citation>
    <scope>NUCLEOTIDE SEQUENCE [LARGE SCALE GENOMIC DNA]</scope>
    <source>
        <strain evidence="2">cv. AL8/78</strain>
    </source>
</reference>
<dbReference type="Gramene" id="AET5Gv20460200.4">
    <property type="protein sequence ID" value="AET5Gv20460200.4"/>
    <property type="gene ID" value="AET5Gv20460200"/>
</dbReference>
<dbReference type="AlphaFoldDB" id="A0A453KMW2"/>
<proteinExistence type="predicted"/>
<dbReference type="EnsemblPlants" id="AET5Gv20460200.4">
    <property type="protein sequence ID" value="AET5Gv20460200.4"/>
    <property type="gene ID" value="AET5Gv20460200"/>
</dbReference>
<dbReference type="Proteomes" id="UP000015105">
    <property type="component" value="Chromosome 5D"/>
</dbReference>
<evidence type="ECO:0000256" key="1">
    <source>
        <dbReference type="SAM" id="MobiDB-lite"/>
    </source>
</evidence>
<reference evidence="2" key="4">
    <citation type="submission" date="2019-03" db="UniProtKB">
        <authorList>
            <consortium name="EnsemblPlants"/>
        </authorList>
    </citation>
    <scope>IDENTIFICATION</scope>
</reference>
<reference evidence="3" key="1">
    <citation type="journal article" date="2014" name="Science">
        <title>Ancient hybridizations among the ancestral genomes of bread wheat.</title>
        <authorList>
            <consortium name="International Wheat Genome Sequencing Consortium,"/>
            <person name="Marcussen T."/>
            <person name="Sandve S.R."/>
            <person name="Heier L."/>
            <person name="Spannagl M."/>
            <person name="Pfeifer M."/>
            <person name="Jakobsen K.S."/>
            <person name="Wulff B.B."/>
            <person name="Steuernagel B."/>
            <person name="Mayer K.F."/>
            <person name="Olsen O.A."/>
        </authorList>
    </citation>
    <scope>NUCLEOTIDE SEQUENCE [LARGE SCALE GENOMIC DNA]</scope>
    <source>
        <strain evidence="3">cv. AL8/78</strain>
    </source>
</reference>
<feature type="compositionally biased region" description="Polar residues" evidence="1">
    <location>
        <begin position="38"/>
        <end position="50"/>
    </location>
</feature>
<accession>A0A453KMW2</accession>
<organism evidence="2 3">
    <name type="scientific">Aegilops tauschii subsp. strangulata</name>
    <name type="common">Goatgrass</name>
    <dbReference type="NCBI Taxonomy" id="200361"/>
    <lineage>
        <taxon>Eukaryota</taxon>
        <taxon>Viridiplantae</taxon>
        <taxon>Streptophyta</taxon>
        <taxon>Embryophyta</taxon>
        <taxon>Tracheophyta</taxon>
        <taxon>Spermatophyta</taxon>
        <taxon>Magnoliopsida</taxon>
        <taxon>Liliopsida</taxon>
        <taxon>Poales</taxon>
        <taxon>Poaceae</taxon>
        <taxon>BOP clade</taxon>
        <taxon>Pooideae</taxon>
        <taxon>Triticodae</taxon>
        <taxon>Triticeae</taxon>
        <taxon>Triticinae</taxon>
        <taxon>Aegilops</taxon>
    </lineage>
</organism>
<feature type="region of interest" description="Disordered" evidence="1">
    <location>
        <begin position="38"/>
        <end position="75"/>
    </location>
</feature>
<reference evidence="3" key="2">
    <citation type="journal article" date="2017" name="Nat. Plants">
        <title>The Aegilops tauschii genome reveals multiple impacts of transposons.</title>
        <authorList>
            <person name="Zhao G."/>
            <person name="Zou C."/>
            <person name="Li K."/>
            <person name="Wang K."/>
            <person name="Li T."/>
            <person name="Gao L."/>
            <person name="Zhang X."/>
            <person name="Wang H."/>
            <person name="Yang Z."/>
            <person name="Liu X."/>
            <person name="Jiang W."/>
            <person name="Mao L."/>
            <person name="Kong X."/>
            <person name="Jiao Y."/>
            <person name="Jia J."/>
        </authorList>
    </citation>
    <scope>NUCLEOTIDE SEQUENCE [LARGE SCALE GENOMIC DNA]</scope>
    <source>
        <strain evidence="3">cv. AL8/78</strain>
    </source>
</reference>
<evidence type="ECO:0000313" key="3">
    <source>
        <dbReference type="Proteomes" id="UP000015105"/>
    </source>
</evidence>
<evidence type="ECO:0000313" key="2">
    <source>
        <dbReference type="EnsemblPlants" id="AET5Gv20460200.4"/>
    </source>
</evidence>
<reference evidence="2" key="5">
    <citation type="journal article" date="2021" name="G3 (Bethesda)">
        <title>Aegilops tauschii genome assembly Aet v5.0 features greater sequence contiguity and improved annotation.</title>
        <authorList>
            <person name="Wang L."/>
            <person name="Zhu T."/>
            <person name="Rodriguez J.C."/>
            <person name="Deal K.R."/>
            <person name="Dubcovsky J."/>
            <person name="McGuire P.E."/>
            <person name="Lux T."/>
            <person name="Spannagl M."/>
            <person name="Mayer K.F.X."/>
            <person name="Baldrich P."/>
            <person name="Meyers B.C."/>
            <person name="Huo N."/>
            <person name="Gu Y.Q."/>
            <person name="Zhou H."/>
            <person name="Devos K.M."/>
            <person name="Bennetzen J.L."/>
            <person name="Unver T."/>
            <person name="Budak H."/>
            <person name="Gulick P.J."/>
            <person name="Galiba G."/>
            <person name="Kalapos B."/>
            <person name="Nelson D.R."/>
            <person name="Li P."/>
            <person name="You F.M."/>
            <person name="Luo M.C."/>
            <person name="Dvorak J."/>
        </authorList>
    </citation>
    <scope>NUCLEOTIDE SEQUENCE [LARGE SCALE GENOMIC DNA]</scope>
    <source>
        <strain evidence="2">cv. AL8/78</strain>
    </source>
</reference>
<protein>
    <submittedName>
        <fullName evidence="2">Uncharacterized protein</fullName>
    </submittedName>
</protein>
<keyword evidence="3" id="KW-1185">Reference proteome</keyword>
<name>A0A453KMW2_AEGTS</name>
<sequence length="75" mass="8287">GGLGFSDRGSTTCFYVFARGVDRSKQQRHLSVRLIVSSLSGTSSPAAQNQHQRRRPARHTAKAQPTRPFPHPYPA</sequence>